<dbReference type="AlphaFoldDB" id="F4RH20"/>
<dbReference type="HOGENOM" id="CLU_1086175_0_0_1"/>
<reference evidence="2" key="1">
    <citation type="journal article" date="2011" name="Proc. Natl. Acad. Sci. U.S.A.">
        <title>Obligate biotrophy features unraveled by the genomic analysis of rust fungi.</title>
        <authorList>
            <person name="Duplessis S."/>
            <person name="Cuomo C.A."/>
            <person name="Lin Y.-C."/>
            <person name="Aerts A."/>
            <person name="Tisserant E."/>
            <person name="Veneault-Fourrey C."/>
            <person name="Joly D.L."/>
            <person name="Hacquard S."/>
            <person name="Amselem J."/>
            <person name="Cantarel B.L."/>
            <person name="Chiu R."/>
            <person name="Coutinho P.M."/>
            <person name="Feau N."/>
            <person name="Field M."/>
            <person name="Frey P."/>
            <person name="Gelhaye E."/>
            <person name="Goldberg J."/>
            <person name="Grabherr M.G."/>
            <person name="Kodira C.D."/>
            <person name="Kohler A."/>
            <person name="Kuees U."/>
            <person name="Lindquist E.A."/>
            <person name="Lucas S.M."/>
            <person name="Mago R."/>
            <person name="Mauceli E."/>
            <person name="Morin E."/>
            <person name="Murat C."/>
            <person name="Pangilinan J.L."/>
            <person name="Park R."/>
            <person name="Pearson M."/>
            <person name="Quesneville H."/>
            <person name="Rouhier N."/>
            <person name="Sakthikumar S."/>
            <person name="Salamov A.A."/>
            <person name="Schmutz J."/>
            <person name="Selles B."/>
            <person name="Shapiro H."/>
            <person name="Tanguay P."/>
            <person name="Tuskan G.A."/>
            <person name="Henrissat B."/>
            <person name="Van de Peer Y."/>
            <person name="Rouze P."/>
            <person name="Ellis J.G."/>
            <person name="Dodds P.N."/>
            <person name="Schein J.E."/>
            <person name="Zhong S."/>
            <person name="Hamelin R.C."/>
            <person name="Grigoriev I.V."/>
            <person name="Szabo L.J."/>
            <person name="Martin F."/>
        </authorList>
    </citation>
    <scope>NUCLEOTIDE SEQUENCE [LARGE SCALE GENOMIC DNA]</scope>
    <source>
        <strain evidence="2">98AG31 / pathotype 3-4-7</strain>
    </source>
</reference>
<evidence type="ECO:0000313" key="1">
    <source>
        <dbReference type="EMBL" id="EGG08226.1"/>
    </source>
</evidence>
<dbReference type="GeneID" id="18929830"/>
<organism evidence="2">
    <name type="scientific">Melampsora larici-populina (strain 98AG31 / pathotype 3-4-7)</name>
    <name type="common">Poplar leaf rust fungus</name>
    <dbReference type="NCBI Taxonomy" id="747676"/>
    <lineage>
        <taxon>Eukaryota</taxon>
        <taxon>Fungi</taxon>
        <taxon>Dikarya</taxon>
        <taxon>Basidiomycota</taxon>
        <taxon>Pucciniomycotina</taxon>
        <taxon>Pucciniomycetes</taxon>
        <taxon>Pucciniales</taxon>
        <taxon>Melampsoraceae</taxon>
        <taxon>Melampsora</taxon>
    </lineage>
</organism>
<sequence>MEDQAGNDLKITHKDIKDSLTVCDTIHSVNLKPKSFLQIFLSAQSNKDAPADMRRDTERLATLRKLWGTPTGWPSTLRILRAIRGLAWKTMPGRDLWREFVLEELCELKEGHSPVFRPWSLGRTRRESGKGYAVPFPASISKIPGQLHSGGSFDYFTCKGKKRQDSGCNADFELELEGNSDGPWIDHIDALSDSSETDDLDLDSTGGKQLNLLNLSKPDDDISEDGSLAEAEGLDRTCRVRRSKWTRARVSSVGFF</sequence>
<dbReference type="EMBL" id="GL883101">
    <property type="protein sequence ID" value="EGG08226.1"/>
    <property type="molecule type" value="Genomic_DNA"/>
</dbReference>
<dbReference type="Proteomes" id="UP000001072">
    <property type="component" value="Unassembled WGS sequence"/>
</dbReference>
<gene>
    <name evidence="1" type="ORF">MELLADRAFT_62051</name>
</gene>
<dbReference type="InParanoid" id="F4RH20"/>
<dbReference type="VEuPathDB" id="FungiDB:MELLADRAFT_62051"/>
<name>F4RH20_MELLP</name>
<proteinExistence type="predicted"/>
<keyword evidence="2" id="KW-1185">Reference proteome</keyword>
<dbReference type="KEGG" id="mlr:MELLADRAFT_62051"/>
<protein>
    <submittedName>
        <fullName evidence="1">Uncharacterized protein</fullName>
    </submittedName>
</protein>
<evidence type="ECO:0000313" key="2">
    <source>
        <dbReference type="Proteomes" id="UP000001072"/>
    </source>
</evidence>
<dbReference type="RefSeq" id="XP_007408424.1">
    <property type="nucleotide sequence ID" value="XM_007408362.1"/>
</dbReference>
<accession>F4RH20</accession>